<protein>
    <submittedName>
        <fullName evidence="1">Uncharacterized protein</fullName>
    </submittedName>
</protein>
<accession>A0ABQ8TPH6</accession>
<evidence type="ECO:0000313" key="1">
    <source>
        <dbReference type="EMBL" id="KAJ4448469.1"/>
    </source>
</evidence>
<gene>
    <name evidence="1" type="ORF">ANN_10485</name>
</gene>
<dbReference type="EMBL" id="JAJSOF020000005">
    <property type="protein sequence ID" value="KAJ4448469.1"/>
    <property type="molecule type" value="Genomic_DNA"/>
</dbReference>
<dbReference type="Proteomes" id="UP001148838">
    <property type="component" value="Unassembled WGS sequence"/>
</dbReference>
<reference evidence="1 2" key="1">
    <citation type="journal article" date="2022" name="Allergy">
        <title>Genome assembly and annotation of Periplaneta americana reveal a comprehensive cockroach allergen profile.</title>
        <authorList>
            <person name="Wang L."/>
            <person name="Xiong Q."/>
            <person name="Saelim N."/>
            <person name="Wang L."/>
            <person name="Nong W."/>
            <person name="Wan A.T."/>
            <person name="Shi M."/>
            <person name="Liu X."/>
            <person name="Cao Q."/>
            <person name="Hui J.H.L."/>
            <person name="Sookrung N."/>
            <person name="Leung T.F."/>
            <person name="Tungtrongchitr A."/>
            <person name="Tsui S.K.W."/>
        </authorList>
    </citation>
    <scope>NUCLEOTIDE SEQUENCE [LARGE SCALE GENOMIC DNA]</scope>
    <source>
        <strain evidence="1">PWHHKU_190912</strain>
    </source>
</reference>
<comment type="caution">
    <text evidence="1">The sequence shown here is derived from an EMBL/GenBank/DDBJ whole genome shotgun (WGS) entry which is preliminary data.</text>
</comment>
<proteinExistence type="predicted"/>
<name>A0ABQ8TPH6_PERAM</name>
<sequence>MSESGFTKISLGNGSEGVDHMIGLPAAQTSRFIQQLLSYFSTSTGIEIFVIPWDQLLYPCVVEVCRLGSETVRESRLHLSVDLMKKRIFCGHLAKELRKRLVKCFVWSVALHGTETWTLRRSKEKRIETFEIWTWSGMERVKWTDRIKNEAVLKRVGEERMMLKLIRKRKRNWFDLTTNGGRAKSAVTGRLRAHLLPGACAVGSGERVTAAEQRDIRMIGEWTRAEISRSRTLQKLWFGYKGEDASLVSHSEFECSGPQLEDLSSKFSGSSLKVWGSRFCERE</sequence>
<keyword evidence="2" id="KW-1185">Reference proteome</keyword>
<evidence type="ECO:0000313" key="2">
    <source>
        <dbReference type="Proteomes" id="UP001148838"/>
    </source>
</evidence>
<organism evidence="1 2">
    <name type="scientific">Periplaneta americana</name>
    <name type="common">American cockroach</name>
    <name type="synonym">Blatta americana</name>
    <dbReference type="NCBI Taxonomy" id="6978"/>
    <lineage>
        <taxon>Eukaryota</taxon>
        <taxon>Metazoa</taxon>
        <taxon>Ecdysozoa</taxon>
        <taxon>Arthropoda</taxon>
        <taxon>Hexapoda</taxon>
        <taxon>Insecta</taxon>
        <taxon>Pterygota</taxon>
        <taxon>Neoptera</taxon>
        <taxon>Polyneoptera</taxon>
        <taxon>Dictyoptera</taxon>
        <taxon>Blattodea</taxon>
        <taxon>Blattoidea</taxon>
        <taxon>Blattidae</taxon>
        <taxon>Blattinae</taxon>
        <taxon>Periplaneta</taxon>
    </lineage>
</organism>